<dbReference type="Proteomes" id="UP001190700">
    <property type="component" value="Unassembled WGS sequence"/>
</dbReference>
<gene>
    <name evidence="2" type="ORF">CYMTET_11455</name>
</gene>
<proteinExistence type="predicted"/>
<accession>A0AAE0GMA6</accession>
<keyword evidence="3" id="KW-1185">Reference proteome</keyword>
<feature type="region of interest" description="Disordered" evidence="1">
    <location>
        <begin position="41"/>
        <end position="61"/>
    </location>
</feature>
<organism evidence="2 3">
    <name type="scientific">Cymbomonas tetramitiformis</name>
    <dbReference type="NCBI Taxonomy" id="36881"/>
    <lineage>
        <taxon>Eukaryota</taxon>
        <taxon>Viridiplantae</taxon>
        <taxon>Chlorophyta</taxon>
        <taxon>Pyramimonadophyceae</taxon>
        <taxon>Pyramimonadales</taxon>
        <taxon>Pyramimonadaceae</taxon>
        <taxon>Cymbomonas</taxon>
    </lineage>
</organism>
<evidence type="ECO:0000313" key="3">
    <source>
        <dbReference type="Proteomes" id="UP001190700"/>
    </source>
</evidence>
<sequence>MLRPERQGREDSRPRDDVHPLRDYVLYELRREVKLLRDRVDGKGFTPRSEKRRDGGTARGSAGVRFAAFKDLPAGGKWSQNQYNNEEGGLPQHSITIL</sequence>
<feature type="compositionally biased region" description="Basic and acidic residues" evidence="1">
    <location>
        <begin position="41"/>
        <end position="56"/>
    </location>
</feature>
<dbReference type="EMBL" id="LGRX02004290">
    <property type="protein sequence ID" value="KAK3280719.1"/>
    <property type="molecule type" value="Genomic_DNA"/>
</dbReference>
<feature type="region of interest" description="Disordered" evidence="1">
    <location>
        <begin position="77"/>
        <end position="98"/>
    </location>
</feature>
<protein>
    <submittedName>
        <fullName evidence="2">Uncharacterized protein</fullName>
    </submittedName>
</protein>
<dbReference type="AlphaFoldDB" id="A0AAE0GMA6"/>
<reference evidence="2 3" key="1">
    <citation type="journal article" date="2015" name="Genome Biol. Evol.">
        <title>Comparative Genomics of a Bacterivorous Green Alga Reveals Evolutionary Causalities and Consequences of Phago-Mixotrophic Mode of Nutrition.</title>
        <authorList>
            <person name="Burns J.A."/>
            <person name="Paasch A."/>
            <person name="Narechania A."/>
            <person name="Kim E."/>
        </authorList>
    </citation>
    <scope>NUCLEOTIDE SEQUENCE [LARGE SCALE GENOMIC DNA]</scope>
    <source>
        <strain evidence="2 3">PLY_AMNH</strain>
    </source>
</reference>
<name>A0AAE0GMA6_9CHLO</name>
<evidence type="ECO:0000313" key="2">
    <source>
        <dbReference type="EMBL" id="KAK3280719.1"/>
    </source>
</evidence>
<comment type="caution">
    <text evidence="2">The sequence shown here is derived from an EMBL/GenBank/DDBJ whole genome shotgun (WGS) entry which is preliminary data.</text>
</comment>
<evidence type="ECO:0000256" key="1">
    <source>
        <dbReference type="SAM" id="MobiDB-lite"/>
    </source>
</evidence>